<accession>X1GYY7</accession>
<reference evidence="1" key="1">
    <citation type="journal article" date="2014" name="Front. Microbiol.">
        <title>High frequency of phylogenetically diverse reductive dehalogenase-homologous genes in deep subseafloor sedimentary metagenomes.</title>
        <authorList>
            <person name="Kawai M."/>
            <person name="Futagami T."/>
            <person name="Toyoda A."/>
            <person name="Takaki Y."/>
            <person name="Nishi S."/>
            <person name="Hori S."/>
            <person name="Arai W."/>
            <person name="Tsubouchi T."/>
            <person name="Morono Y."/>
            <person name="Uchiyama I."/>
            <person name="Ito T."/>
            <person name="Fujiyama A."/>
            <person name="Inagaki F."/>
            <person name="Takami H."/>
        </authorList>
    </citation>
    <scope>NUCLEOTIDE SEQUENCE</scope>
    <source>
        <strain evidence="1">Expedition CK06-06</strain>
    </source>
</reference>
<protein>
    <submittedName>
        <fullName evidence="1">Uncharacterized protein</fullName>
    </submittedName>
</protein>
<organism evidence="1">
    <name type="scientific">marine sediment metagenome</name>
    <dbReference type="NCBI Taxonomy" id="412755"/>
    <lineage>
        <taxon>unclassified sequences</taxon>
        <taxon>metagenomes</taxon>
        <taxon>ecological metagenomes</taxon>
    </lineage>
</organism>
<sequence>VKFSAVVKVSGEQVEVPAEPIPVTASKERE</sequence>
<evidence type="ECO:0000313" key="1">
    <source>
        <dbReference type="EMBL" id="GAH46834.1"/>
    </source>
</evidence>
<feature type="non-terminal residue" evidence="1">
    <location>
        <position position="1"/>
    </location>
</feature>
<comment type="caution">
    <text evidence="1">The sequence shown here is derived from an EMBL/GenBank/DDBJ whole genome shotgun (WGS) entry which is preliminary data.</text>
</comment>
<dbReference type="AlphaFoldDB" id="X1GYY7"/>
<dbReference type="EMBL" id="BARU01007667">
    <property type="protein sequence ID" value="GAH46834.1"/>
    <property type="molecule type" value="Genomic_DNA"/>
</dbReference>
<proteinExistence type="predicted"/>
<name>X1GYY7_9ZZZZ</name>
<gene>
    <name evidence="1" type="ORF">S03H2_15109</name>
</gene>